<feature type="transmembrane region" description="Helical" evidence="2">
    <location>
        <begin position="90"/>
        <end position="114"/>
    </location>
</feature>
<gene>
    <name evidence="3" type="ORF">BDV41DRAFT_108126</name>
</gene>
<evidence type="ECO:0000256" key="2">
    <source>
        <dbReference type="SAM" id="Phobius"/>
    </source>
</evidence>
<keyword evidence="2" id="KW-1133">Transmembrane helix</keyword>
<reference evidence="4" key="1">
    <citation type="submission" date="2019-04" db="EMBL/GenBank/DDBJ databases">
        <title>Friends and foes A comparative genomics studyof 23 Aspergillus species from section Flavi.</title>
        <authorList>
            <consortium name="DOE Joint Genome Institute"/>
            <person name="Kjaerbolling I."/>
            <person name="Vesth T."/>
            <person name="Frisvad J.C."/>
            <person name="Nybo J.L."/>
            <person name="Theobald S."/>
            <person name="Kildgaard S."/>
            <person name="Isbrandt T."/>
            <person name="Kuo A."/>
            <person name="Sato A."/>
            <person name="Lyhne E.K."/>
            <person name="Kogle M.E."/>
            <person name="Wiebenga A."/>
            <person name="Kun R.S."/>
            <person name="Lubbers R.J."/>
            <person name="Makela M.R."/>
            <person name="Barry K."/>
            <person name="Chovatia M."/>
            <person name="Clum A."/>
            <person name="Daum C."/>
            <person name="Haridas S."/>
            <person name="He G."/>
            <person name="LaButti K."/>
            <person name="Lipzen A."/>
            <person name="Mondo S."/>
            <person name="Riley R."/>
            <person name="Salamov A."/>
            <person name="Simmons B.A."/>
            <person name="Magnuson J.K."/>
            <person name="Henrissat B."/>
            <person name="Mortensen U.H."/>
            <person name="Larsen T.O."/>
            <person name="Devries R.P."/>
            <person name="Grigoriev I.V."/>
            <person name="Machida M."/>
            <person name="Baker S.E."/>
            <person name="Andersen M.R."/>
        </authorList>
    </citation>
    <scope>NUCLEOTIDE SEQUENCE [LARGE SCALE GENOMIC DNA]</scope>
    <source>
        <strain evidence="4">CBS 130015</strain>
    </source>
</reference>
<keyword evidence="4" id="KW-1185">Reference proteome</keyword>
<keyword evidence="2" id="KW-0812">Transmembrane</keyword>
<organism evidence="3 4">
    <name type="scientific">Aspergillus transmontanensis</name>
    <dbReference type="NCBI Taxonomy" id="1034304"/>
    <lineage>
        <taxon>Eukaryota</taxon>
        <taxon>Fungi</taxon>
        <taxon>Dikarya</taxon>
        <taxon>Ascomycota</taxon>
        <taxon>Pezizomycotina</taxon>
        <taxon>Eurotiomycetes</taxon>
        <taxon>Eurotiomycetidae</taxon>
        <taxon>Eurotiales</taxon>
        <taxon>Aspergillaceae</taxon>
        <taxon>Aspergillus</taxon>
        <taxon>Aspergillus subgen. Circumdati</taxon>
    </lineage>
</organism>
<proteinExistence type="predicted"/>
<dbReference type="AlphaFoldDB" id="A0A5N6VE54"/>
<evidence type="ECO:0000313" key="3">
    <source>
        <dbReference type="EMBL" id="KAE8306662.1"/>
    </source>
</evidence>
<name>A0A5N6VE54_9EURO</name>
<keyword evidence="2" id="KW-0472">Membrane</keyword>
<dbReference type="EMBL" id="ML738437">
    <property type="protein sequence ID" value="KAE8306662.1"/>
    <property type="molecule type" value="Genomic_DNA"/>
</dbReference>
<sequence>MQRRVGSHAAVRSHNPTPPGLSGIVNQEVRILPSSVAPKIQPLLDSAKPLVLHVQWLVVPQLGKPLERSTTTPPPPPSTTSPVHILTGEFLGWLFSFSLFLMLIIHFLFIYLFIFRSLSQTVFCLLGLAETYKQQTDHQAVCMSWHFFWPHSFSYVLLLNGQKSLPVAFGLFSFSPL</sequence>
<feature type="region of interest" description="Disordered" evidence="1">
    <location>
        <begin position="1"/>
        <end position="22"/>
    </location>
</feature>
<dbReference type="Proteomes" id="UP000325433">
    <property type="component" value="Unassembled WGS sequence"/>
</dbReference>
<accession>A0A5N6VE54</accession>
<evidence type="ECO:0000256" key="1">
    <source>
        <dbReference type="SAM" id="MobiDB-lite"/>
    </source>
</evidence>
<protein>
    <submittedName>
        <fullName evidence="3">Uncharacterized protein</fullName>
    </submittedName>
</protein>
<evidence type="ECO:0000313" key="4">
    <source>
        <dbReference type="Proteomes" id="UP000325433"/>
    </source>
</evidence>